<dbReference type="GO" id="GO:0051453">
    <property type="term" value="P:regulation of intracellular pH"/>
    <property type="evidence" value="ECO:0007669"/>
    <property type="project" value="TreeGrafter"/>
</dbReference>
<evidence type="ECO:0000313" key="14">
    <source>
        <dbReference type="Proteomes" id="UP000245283"/>
    </source>
</evidence>
<feature type="transmembrane region" description="Helical" evidence="11">
    <location>
        <begin position="178"/>
        <end position="199"/>
    </location>
</feature>
<protein>
    <submittedName>
        <fullName evidence="13">Cation:proton antiporter</fullName>
    </submittedName>
</protein>
<dbReference type="Pfam" id="PF00999">
    <property type="entry name" value="Na_H_Exchanger"/>
    <property type="match status" value="2"/>
</dbReference>
<reference evidence="14" key="1">
    <citation type="submission" date="2018-05" db="EMBL/GenBank/DDBJ databases">
        <authorList>
            <person name="Li Y."/>
        </authorList>
    </citation>
    <scope>NUCLEOTIDE SEQUENCE [LARGE SCALE GENOMIC DNA]</scope>
    <source>
        <strain evidence="14">sk1b4</strain>
    </source>
</reference>
<feature type="domain" description="Cation/H+ exchanger transmembrane" evidence="12">
    <location>
        <begin position="414"/>
        <end position="476"/>
    </location>
</feature>
<keyword evidence="14" id="KW-1185">Reference proteome</keyword>
<keyword evidence="5 11" id="KW-1133">Transmembrane helix</keyword>
<dbReference type="GO" id="GO:0015386">
    <property type="term" value="F:potassium:proton antiporter activity"/>
    <property type="evidence" value="ECO:0007669"/>
    <property type="project" value="TreeGrafter"/>
</dbReference>
<dbReference type="RefSeq" id="WP_109093583.1">
    <property type="nucleotide sequence ID" value="NZ_QETB01000003.1"/>
</dbReference>
<organism evidence="13 14">
    <name type="scientific">Ancrocorticia populi</name>
    <dbReference type="NCBI Taxonomy" id="2175228"/>
    <lineage>
        <taxon>Bacteria</taxon>
        <taxon>Bacillati</taxon>
        <taxon>Actinomycetota</taxon>
        <taxon>Actinomycetes</taxon>
        <taxon>Actinomycetales</taxon>
        <taxon>Actinomycetaceae</taxon>
        <taxon>Ancrocorticia</taxon>
    </lineage>
</organism>
<keyword evidence="3" id="KW-1003">Cell membrane</keyword>
<evidence type="ECO:0000256" key="9">
    <source>
        <dbReference type="ARBA" id="ARBA00023201"/>
    </source>
</evidence>
<dbReference type="OrthoDB" id="57886at2"/>
<evidence type="ECO:0000256" key="3">
    <source>
        <dbReference type="ARBA" id="ARBA00022475"/>
    </source>
</evidence>
<feature type="compositionally biased region" description="Basic residues" evidence="10">
    <location>
        <begin position="367"/>
        <end position="379"/>
    </location>
</feature>
<feature type="transmembrane region" description="Helical" evidence="11">
    <location>
        <begin position="450"/>
        <end position="474"/>
    </location>
</feature>
<evidence type="ECO:0000256" key="4">
    <source>
        <dbReference type="ARBA" id="ARBA00022692"/>
    </source>
</evidence>
<dbReference type="EMBL" id="QETB01000003">
    <property type="protein sequence ID" value="PWF26510.1"/>
    <property type="molecule type" value="Genomic_DNA"/>
</dbReference>
<evidence type="ECO:0000256" key="8">
    <source>
        <dbReference type="ARBA" id="ARBA00023136"/>
    </source>
</evidence>
<keyword evidence="4 11" id="KW-0812">Transmembrane</keyword>
<name>A0A2V1KC65_9ACTO</name>
<dbReference type="GO" id="GO:0015385">
    <property type="term" value="F:sodium:proton antiporter activity"/>
    <property type="evidence" value="ECO:0007669"/>
    <property type="project" value="InterPro"/>
</dbReference>
<dbReference type="Gene3D" id="6.10.140.1330">
    <property type="match status" value="1"/>
</dbReference>
<dbReference type="InterPro" id="IPR006153">
    <property type="entry name" value="Cation/H_exchanger_TM"/>
</dbReference>
<keyword evidence="2" id="KW-0813">Transport</keyword>
<evidence type="ECO:0000256" key="2">
    <source>
        <dbReference type="ARBA" id="ARBA00022448"/>
    </source>
</evidence>
<comment type="subcellular location">
    <subcellularLocation>
        <location evidence="1">Cell membrane</location>
        <topology evidence="1">Multi-pass membrane protein</topology>
    </subcellularLocation>
</comment>
<dbReference type="PANTHER" id="PTHR10110:SF86">
    <property type="entry name" value="SODIUM_HYDROGEN EXCHANGER 7"/>
    <property type="match status" value="1"/>
</dbReference>
<feature type="transmembrane region" description="Helical" evidence="11">
    <location>
        <begin position="206"/>
        <end position="223"/>
    </location>
</feature>
<evidence type="ECO:0000256" key="7">
    <source>
        <dbReference type="ARBA" id="ARBA00023065"/>
    </source>
</evidence>
<evidence type="ECO:0000256" key="6">
    <source>
        <dbReference type="ARBA" id="ARBA00023053"/>
    </source>
</evidence>
<dbReference type="Proteomes" id="UP000245283">
    <property type="component" value="Unassembled WGS sequence"/>
</dbReference>
<feature type="transmembrane region" description="Helical" evidence="11">
    <location>
        <begin position="78"/>
        <end position="103"/>
    </location>
</feature>
<feature type="compositionally biased region" description="Basic and acidic residues" evidence="10">
    <location>
        <begin position="380"/>
        <end position="393"/>
    </location>
</feature>
<proteinExistence type="predicted"/>
<evidence type="ECO:0000256" key="5">
    <source>
        <dbReference type="ARBA" id="ARBA00022989"/>
    </source>
</evidence>
<accession>A0A2V1KC65</accession>
<dbReference type="InterPro" id="IPR018422">
    <property type="entry name" value="Cation/H_exchanger_CPA1"/>
</dbReference>
<dbReference type="GO" id="GO:0005886">
    <property type="term" value="C:plasma membrane"/>
    <property type="evidence" value="ECO:0007669"/>
    <property type="project" value="UniProtKB-SubCell"/>
</dbReference>
<feature type="region of interest" description="Disordered" evidence="10">
    <location>
        <begin position="367"/>
        <end position="393"/>
    </location>
</feature>
<comment type="caution">
    <text evidence="13">The sequence shown here is derived from an EMBL/GenBank/DDBJ whole genome shotgun (WGS) entry which is preliminary data.</text>
</comment>
<keyword evidence="8 11" id="KW-0472">Membrane</keyword>
<gene>
    <name evidence="13" type="ORF">DD236_06570</name>
</gene>
<evidence type="ECO:0000259" key="12">
    <source>
        <dbReference type="Pfam" id="PF00999"/>
    </source>
</evidence>
<evidence type="ECO:0000256" key="1">
    <source>
        <dbReference type="ARBA" id="ARBA00004651"/>
    </source>
</evidence>
<evidence type="ECO:0000256" key="10">
    <source>
        <dbReference type="SAM" id="MobiDB-lite"/>
    </source>
</evidence>
<keyword evidence="7" id="KW-0406">Ion transport</keyword>
<sequence length="584" mass="62061">MEIIIVLGLVAICTAAIAGPKFKIAAPLILVVVGIAVGFLPGVPSIEIDPDLILELLLPPLLYSAAVSMPVMDFRREFGAISGLSILLVIVATGLGGVLLWLLIPSLDLAWAIALAAVISPTDAVATSIVKNTGISPRIISILEGEGLLNDASALVMLRTAVAAAAASVTAWGIVGSLVWAVLGAALVGFVVGKINLAIRSRISNITATTVLSFAIPFIAMAIAEEIGASGLVAAVVAGLITGKGAARHLSPSQRMSDSQIWETIEFIIEGTIFLTMGLELHTLVEDLHDGSLASILSASGIALIMLVASVLIRTAFVYPLLHLLRKRRKRREGLRPHLEAAQIRLEGGDPAEAGIEPAALELTKGQKRRIERNRRRAAKRGESESEDWTSEHRESLAARMRRSIADIDYFLASPLTNRDGTVIVWAGMRGAITVAAAQTLPSTTPMRSYLVFIAFLVAVFSLLIQGGTLATFVRWVKPTAAPSAEDQAAEQRELKVLLDGAKSELLSEWALGPGSGSFNNDDDVAGPNSEGHVPSQIDIIEAQREALIKARDDRQFDSGTLAHTLDVLDASQIALEMRERADE</sequence>
<feature type="transmembrane region" description="Helical" evidence="11">
    <location>
        <begin position="297"/>
        <end position="322"/>
    </location>
</feature>
<evidence type="ECO:0000256" key="11">
    <source>
        <dbReference type="SAM" id="Phobius"/>
    </source>
</evidence>
<dbReference type="GO" id="GO:0098719">
    <property type="term" value="P:sodium ion import across plasma membrane"/>
    <property type="evidence" value="ECO:0007669"/>
    <property type="project" value="TreeGrafter"/>
</dbReference>
<dbReference type="AlphaFoldDB" id="A0A2V1KC65"/>
<feature type="transmembrane region" description="Helical" evidence="11">
    <location>
        <begin position="28"/>
        <end position="46"/>
    </location>
</feature>
<dbReference type="PANTHER" id="PTHR10110">
    <property type="entry name" value="SODIUM/HYDROGEN EXCHANGER"/>
    <property type="match status" value="1"/>
</dbReference>
<evidence type="ECO:0000313" key="13">
    <source>
        <dbReference type="EMBL" id="PWF26510.1"/>
    </source>
</evidence>
<keyword evidence="9" id="KW-0739">Sodium transport</keyword>
<keyword evidence="6" id="KW-0915">Sodium</keyword>
<feature type="transmembrane region" description="Helical" evidence="11">
    <location>
        <begin position="267"/>
        <end position="285"/>
    </location>
</feature>
<feature type="domain" description="Cation/H+ exchanger transmembrane" evidence="12">
    <location>
        <begin position="11"/>
        <end position="330"/>
    </location>
</feature>
<feature type="transmembrane region" description="Helical" evidence="11">
    <location>
        <begin position="229"/>
        <end position="247"/>
    </location>
</feature>